<name>M5TZN3_9BACT</name>
<feature type="transmembrane region" description="Helical" evidence="1">
    <location>
        <begin position="7"/>
        <end position="26"/>
    </location>
</feature>
<dbReference type="OrthoDB" id="285304at2"/>
<protein>
    <submittedName>
        <fullName evidence="2">Putative secreted protein</fullName>
    </submittedName>
</protein>
<organism evidence="2 3">
    <name type="scientific">Rhodopirellula sallentina SM41</name>
    <dbReference type="NCBI Taxonomy" id="1263870"/>
    <lineage>
        <taxon>Bacteria</taxon>
        <taxon>Pseudomonadati</taxon>
        <taxon>Planctomycetota</taxon>
        <taxon>Planctomycetia</taxon>
        <taxon>Pirellulales</taxon>
        <taxon>Pirellulaceae</taxon>
        <taxon>Rhodopirellula</taxon>
    </lineage>
</organism>
<dbReference type="PATRIC" id="fig|1263870.3.peg.4330"/>
<evidence type="ECO:0000256" key="1">
    <source>
        <dbReference type="SAM" id="Phobius"/>
    </source>
</evidence>
<sequence>MKPILKLISMIAMAFVIVPSVVYFGGMISHDAVKWTALAGTVAWFATTPFWMGREIEVDADAVEI</sequence>
<keyword evidence="3" id="KW-1185">Reference proteome</keyword>
<comment type="caution">
    <text evidence="2">The sequence shown here is derived from an EMBL/GenBank/DDBJ whole genome shotgun (WGS) entry which is preliminary data.</text>
</comment>
<reference evidence="2 3" key="1">
    <citation type="journal article" date="2013" name="Mar. Genomics">
        <title>Expression of sulfatases in Rhodopirellula baltica and the diversity of sulfatases in the genus Rhodopirellula.</title>
        <authorList>
            <person name="Wegner C.E."/>
            <person name="Richter-Heitmann T."/>
            <person name="Klindworth A."/>
            <person name="Klockow C."/>
            <person name="Richter M."/>
            <person name="Achstetter T."/>
            <person name="Glockner F.O."/>
            <person name="Harder J."/>
        </authorList>
    </citation>
    <scope>NUCLEOTIDE SEQUENCE [LARGE SCALE GENOMIC DNA]</scope>
    <source>
        <strain evidence="2 3">SM41</strain>
    </source>
</reference>
<dbReference type="EMBL" id="ANOH01000275">
    <property type="protein sequence ID" value="EMI54494.1"/>
    <property type="molecule type" value="Genomic_DNA"/>
</dbReference>
<dbReference type="AlphaFoldDB" id="M5TZN3"/>
<dbReference type="Proteomes" id="UP000011885">
    <property type="component" value="Unassembled WGS sequence"/>
</dbReference>
<keyword evidence="1" id="KW-0812">Transmembrane</keyword>
<evidence type="ECO:0000313" key="3">
    <source>
        <dbReference type="Proteomes" id="UP000011885"/>
    </source>
</evidence>
<keyword evidence="1" id="KW-0472">Membrane</keyword>
<proteinExistence type="predicted"/>
<accession>M5TZN3</accession>
<keyword evidence="1" id="KW-1133">Transmembrane helix</keyword>
<dbReference type="RefSeq" id="WP_008682166.1">
    <property type="nucleotide sequence ID" value="NZ_ANOH01000275.1"/>
</dbReference>
<evidence type="ECO:0000313" key="2">
    <source>
        <dbReference type="EMBL" id="EMI54494.1"/>
    </source>
</evidence>
<gene>
    <name evidence="2" type="ORF">RSSM_04089</name>
</gene>